<sequence>MCVRADPVGHVGEWSANAVRYEPIRGSRPLQGVAETAGVVVGAHIPDPANGGVILWHRGRYEVHRPEAVNAVRDAILE</sequence>
<organism evidence="1 2">
    <name type="scientific">Mycolicibacterium hodleri</name>
    <dbReference type="NCBI Taxonomy" id="49897"/>
    <lineage>
        <taxon>Bacteria</taxon>
        <taxon>Bacillati</taxon>
        <taxon>Actinomycetota</taxon>
        <taxon>Actinomycetes</taxon>
        <taxon>Mycobacteriales</taxon>
        <taxon>Mycobacteriaceae</taxon>
        <taxon>Mycolicibacterium</taxon>
    </lineage>
</organism>
<protein>
    <submittedName>
        <fullName evidence="1">Uncharacterized protein</fullName>
    </submittedName>
</protein>
<dbReference type="AlphaFoldDB" id="A0A502E6V6"/>
<accession>A0A502E6V6</accession>
<keyword evidence="2" id="KW-1185">Reference proteome</keyword>
<dbReference type="Proteomes" id="UP000320095">
    <property type="component" value="Unassembled WGS sequence"/>
</dbReference>
<gene>
    <name evidence="1" type="ORF">EAH80_14190</name>
</gene>
<evidence type="ECO:0000313" key="1">
    <source>
        <dbReference type="EMBL" id="TPG33455.1"/>
    </source>
</evidence>
<name>A0A502E6V6_9MYCO</name>
<dbReference type="EMBL" id="RCZG01000005">
    <property type="protein sequence ID" value="TPG33455.1"/>
    <property type="molecule type" value="Genomic_DNA"/>
</dbReference>
<evidence type="ECO:0000313" key="2">
    <source>
        <dbReference type="Proteomes" id="UP000320095"/>
    </source>
</evidence>
<reference evidence="1 2" key="1">
    <citation type="journal article" date="2019" name="Environ. Microbiol.">
        <title>Species interactions and distinct microbial communities in high Arctic permafrost affected cryosols are associated with the CH4 and CO2 gas fluxes.</title>
        <authorList>
            <person name="Altshuler I."/>
            <person name="Hamel J."/>
            <person name="Turney S."/>
            <person name="Magnuson E."/>
            <person name="Levesque R."/>
            <person name="Greer C."/>
            <person name="Whyte L.G."/>
        </authorList>
    </citation>
    <scope>NUCLEOTIDE SEQUENCE [LARGE SCALE GENOMIC DNA]</scope>
    <source>
        <strain evidence="1 2">S5.20</strain>
    </source>
</reference>
<proteinExistence type="predicted"/>
<comment type="caution">
    <text evidence="1">The sequence shown here is derived from an EMBL/GenBank/DDBJ whole genome shotgun (WGS) entry which is preliminary data.</text>
</comment>